<accession>A0ABQ7Y418</accession>
<comment type="caution">
    <text evidence="4">The sequence shown here is derived from an EMBL/GenBank/DDBJ whole genome shotgun (WGS) entry which is preliminary data.</text>
</comment>
<keyword evidence="5" id="KW-1185">Reference proteome</keyword>
<comment type="similarity">
    <text evidence="1">Belongs to the WEB family.</text>
</comment>
<feature type="coiled-coil region" evidence="3">
    <location>
        <begin position="339"/>
        <end position="366"/>
    </location>
</feature>
<dbReference type="EMBL" id="JAGKQM010000018">
    <property type="protein sequence ID" value="KAH0862896.1"/>
    <property type="molecule type" value="Genomic_DNA"/>
</dbReference>
<evidence type="ECO:0000313" key="5">
    <source>
        <dbReference type="Proteomes" id="UP000824890"/>
    </source>
</evidence>
<proteinExistence type="inferred from homology"/>
<reference evidence="4 5" key="1">
    <citation type="submission" date="2021-05" db="EMBL/GenBank/DDBJ databases">
        <title>Genome Assembly of Synthetic Allotetraploid Brassica napus Reveals Homoeologous Exchanges between Subgenomes.</title>
        <authorList>
            <person name="Davis J.T."/>
        </authorList>
    </citation>
    <scope>NUCLEOTIDE SEQUENCE [LARGE SCALE GENOMIC DNA]</scope>
    <source>
        <strain evidence="5">cv. Da-Ae</strain>
        <tissue evidence="4">Seedling</tissue>
    </source>
</reference>
<gene>
    <name evidence="4" type="ORF">HID58_080107</name>
</gene>
<keyword evidence="2 3" id="KW-0175">Coiled coil</keyword>
<feature type="coiled-coil region" evidence="3">
    <location>
        <begin position="232"/>
        <end position="310"/>
    </location>
</feature>
<dbReference type="PANTHER" id="PTHR32054:SF27">
    <property type="entry name" value="WEB FAMILY PROTEIN"/>
    <property type="match status" value="1"/>
</dbReference>
<dbReference type="Proteomes" id="UP000824890">
    <property type="component" value="Unassembled WGS sequence"/>
</dbReference>
<sequence length="376" mass="42692">MRTLIFFRKMAIFEVISKVLPSDLKSVGVLPDCCDSGRSGMLKAVGLCVLICSYWIQSQREIKESLIRSPTNNPKNKKCTVFHLVLQRHQNSLPCGSEKEFVVLYRNLTTSDLVKDHLRYLMGGRSSVEEEVLCKFTFPERHGALMNFLDSFSPRFSFVGDIDTSAPFESDDVDKANIVASDLESTKAIVEELKSKLHGKEDNENCDMNVLKELNQAKTNLCKTTVDLAAICESVELLNKRLEEERAALEKTRERLNSENAAEISKEIQRLSDDVLEFTRFAVDKAVFEIERMRSKIKAAEMRLVAARKMKEAARVAEAVAIAEIKDVTRSSRTRETLHEETLEKIEEMAQEIRSSKRTIEEGLERVNSAKMEAEE</sequence>
<evidence type="ECO:0000313" key="4">
    <source>
        <dbReference type="EMBL" id="KAH0862896.1"/>
    </source>
</evidence>
<organism evidence="4 5">
    <name type="scientific">Brassica napus</name>
    <name type="common">Rape</name>
    <dbReference type="NCBI Taxonomy" id="3708"/>
    <lineage>
        <taxon>Eukaryota</taxon>
        <taxon>Viridiplantae</taxon>
        <taxon>Streptophyta</taxon>
        <taxon>Embryophyta</taxon>
        <taxon>Tracheophyta</taxon>
        <taxon>Spermatophyta</taxon>
        <taxon>Magnoliopsida</taxon>
        <taxon>eudicotyledons</taxon>
        <taxon>Gunneridae</taxon>
        <taxon>Pentapetalae</taxon>
        <taxon>rosids</taxon>
        <taxon>malvids</taxon>
        <taxon>Brassicales</taxon>
        <taxon>Brassicaceae</taxon>
        <taxon>Brassiceae</taxon>
        <taxon>Brassica</taxon>
    </lineage>
</organism>
<name>A0ABQ7Y418_BRANA</name>
<protein>
    <submittedName>
        <fullName evidence="4">Uncharacterized protein</fullName>
    </submittedName>
</protein>
<dbReference type="Gene3D" id="3.40.1020.10">
    <property type="entry name" value="Biosynthetic Threonine Deaminase, Domain 3"/>
    <property type="match status" value="1"/>
</dbReference>
<evidence type="ECO:0000256" key="1">
    <source>
        <dbReference type="ARBA" id="ARBA00005485"/>
    </source>
</evidence>
<evidence type="ECO:0000256" key="3">
    <source>
        <dbReference type="SAM" id="Coils"/>
    </source>
</evidence>
<evidence type="ECO:0000256" key="2">
    <source>
        <dbReference type="ARBA" id="ARBA00023054"/>
    </source>
</evidence>
<dbReference type="InterPro" id="IPR038110">
    <property type="entry name" value="TD_ACT-like_sf"/>
</dbReference>
<dbReference type="PANTHER" id="PTHR32054">
    <property type="entry name" value="HEAVY CHAIN, PUTATIVE, EXPRESSED-RELATED-RELATED"/>
    <property type="match status" value="1"/>
</dbReference>